<name>A0ABV9H4I8_9HYPH</name>
<evidence type="ECO:0000313" key="2">
    <source>
        <dbReference type="EMBL" id="MFC4624898.1"/>
    </source>
</evidence>
<evidence type="ECO:0000259" key="1">
    <source>
        <dbReference type="Pfam" id="PF01882"/>
    </source>
</evidence>
<proteinExistence type="predicted"/>
<protein>
    <submittedName>
        <fullName evidence="2">DUF58 domain-containing protein</fullName>
    </submittedName>
</protein>
<dbReference type="Pfam" id="PF01882">
    <property type="entry name" value="DUF58"/>
    <property type="match status" value="1"/>
</dbReference>
<reference evidence="3" key="1">
    <citation type="journal article" date="2019" name="Int. J. Syst. Evol. Microbiol.">
        <title>The Global Catalogue of Microorganisms (GCM) 10K type strain sequencing project: providing services to taxonomists for standard genome sequencing and annotation.</title>
        <authorList>
            <consortium name="The Broad Institute Genomics Platform"/>
            <consortium name="The Broad Institute Genome Sequencing Center for Infectious Disease"/>
            <person name="Wu L."/>
            <person name="Ma J."/>
        </authorList>
    </citation>
    <scope>NUCLEOTIDE SEQUENCE [LARGE SCALE GENOMIC DNA]</scope>
    <source>
        <strain evidence="3">CGMCC 1.15731</strain>
    </source>
</reference>
<dbReference type="EMBL" id="JBHSEL010000048">
    <property type="protein sequence ID" value="MFC4624898.1"/>
    <property type="molecule type" value="Genomic_DNA"/>
</dbReference>
<comment type="caution">
    <text evidence="2">The sequence shown here is derived from an EMBL/GenBank/DDBJ whole genome shotgun (WGS) entry which is preliminary data.</text>
</comment>
<keyword evidence="3" id="KW-1185">Reference proteome</keyword>
<organism evidence="2 3">
    <name type="scientific">Daeguia caeni</name>
    <dbReference type="NCBI Taxonomy" id="439612"/>
    <lineage>
        <taxon>Bacteria</taxon>
        <taxon>Pseudomonadati</taxon>
        <taxon>Pseudomonadota</taxon>
        <taxon>Alphaproteobacteria</taxon>
        <taxon>Hyphomicrobiales</taxon>
        <taxon>Brucellaceae</taxon>
        <taxon>Daeguia</taxon>
    </lineage>
</organism>
<dbReference type="PANTHER" id="PTHR33608">
    <property type="entry name" value="BLL2464 PROTEIN"/>
    <property type="match status" value="1"/>
</dbReference>
<gene>
    <name evidence="2" type="ORF">ACFO1V_06620</name>
</gene>
<dbReference type="Proteomes" id="UP001596042">
    <property type="component" value="Unassembled WGS sequence"/>
</dbReference>
<accession>A0ABV9H4I8</accession>
<sequence length="302" mass="34240">MVIGTKVSRADIRDSLARAHERAAALPDLLVEAQRIANTVISGWHGRRKSGTGDNFWEFRPYVNGESLARIDWRRSARDDHTYVRDREWESAHTVWLWSDASPSMFYRSTRAPLSKEARALVLMLAMAEILSRSGERIAFPQVMRPVCARNGAERLATQLLHNAPDVTLPDLSDVQRFSEVVLFSDFLHPLDELTAFLDRLARRGVRAHLVEIADPAEETFPYTGRVEFRDPESGTILVAGRAETYADEYRRLYLARRDSLADYCTRLGWTFTIHRTDRPAASCLARLHAALSLGMSGGAWR</sequence>
<dbReference type="InterPro" id="IPR002881">
    <property type="entry name" value="DUF58"/>
</dbReference>
<dbReference type="PANTHER" id="PTHR33608:SF6">
    <property type="entry name" value="BLL2464 PROTEIN"/>
    <property type="match status" value="1"/>
</dbReference>
<dbReference type="RefSeq" id="WP_374832847.1">
    <property type="nucleotide sequence ID" value="NZ_JBHEEZ010000019.1"/>
</dbReference>
<feature type="domain" description="DUF58" evidence="1">
    <location>
        <begin position="58"/>
        <end position="253"/>
    </location>
</feature>
<evidence type="ECO:0000313" key="3">
    <source>
        <dbReference type="Proteomes" id="UP001596042"/>
    </source>
</evidence>